<dbReference type="Gene3D" id="3.90.79.10">
    <property type="entry name" value="Nucleoside Triphosphate Pyrophosphohydrolase"/>
    <property type="match status" value="1"/>
</dbReference>
<accession>A0ABT8G5K0</accession>
<evidence type="ECO:0000313" key="4">
    <source>
        <dbReference type="EMBL" id="MDN4474405.1"/>
    </source>
</evidence>
<dbReference type="InterPro" id="IPR020084">
    <property type="entry name" value="NUDIX_hydrolase_CS"/>
</dbReference>
<dbReference type="Proteomes" id="UP001172728">
    <property type="component" value="Unassembled WGS sequence"/>
</dbReference>
<reference evidence="4" key="1">
    <citation type="submission" date="2023-06" db="EMBL/GenBank/DDBJ databases">
        <title>Sysu t00192.</title>
        <authorList>
            <person name="Gao L."/>
            <person name="Fang B.-Z."/>
            <person name="Li W.-J."/>
        </authorList>
    </citation>
    <scope>NUCLEOTIDE SEQUENCE</scope>
    <source>
        <strain evidence="4">SYSU T00192</strain>
    </source>
</reference>
<dbReference type="InterPro" id="IPR015797">
    <property type="entry name" value="NUDIX_hydrolase-like_dom_sf"/>
</dbReference>
<comment type="cofactor">
    <cofactor evidence="1">
        <name>Mg(2+)</name>
        <dbReference type="ChEBI" id="CHEBI:18420"/>
    </cofactor>
</comment>
<evidence type="ECO:0000259" key="3">
    <source>
        <dbReference type="PROSITE" id="PS51462"/>
    </source>
</evidence>
<comment type="caution">
    <text evidence="4">The sequence shown here is derived from an EMBL/GenBank/DDBJ whole genome shotgun (WGS) entry which is preliminary data.</text>
</comment>
<dbReference type="PANTHER" id="PTHR43046">
    <property type="entry name" value="GDP-MANNOSE MANNOSYL HYDROLASE"/>
    <property type="match status" value="1"/>
</dbReference>
<proteinExistence type="predicted"/>
<evidence type="ECO:0000313" key="5">
    <source>
        <dbReference type="Proteomes" id="UP001172728"/>
    </source>
</evidence>
<keyword evidence="5" id="KW-1185">Reference proteome</keyword>
<keyword evidence="2" id="KW-0378">Hydrolase</keyword>
<evidence type="ECO:0000256" key="1">
    <source>
        <dbReference type="ARBA" id="ARBA00001946"/>
    </source>
</evidence>
<dbReference type="PANTHER" id="PTHR43046:SF2">
    <property type="entry name" value="8-OXO-DGTP DIPHOSPHATASE-RELATED"/>
    <property type="match status" value="1"/>
</dbReference>
<gene>
    <name evidence="4" type="ORF">QQX09_00895</name>
</gene>
<sequence>MSRPPRLRADRDPGDNWAVAPDGTRYWGAFGAAGLLAHDVERGILLQHRAEWSHHGGTWGIPGGARHQGEGPLSAALREASEEAGAPSGRLRPRALHVLDREVWTYTTVVAEVTEPFEPVAGDEESLELAWVALDEVAGRELHPGFAASWPVLREALAHRPALVVDAANVVGAVPDGWWRDRAGAAARLVGRLEELAQAGMDAGEWDLPLQRWFPRIVAVVEGRARGTAPGTGVEVVDAPGSGDDAIVAQTHALAAAGHAVTVATSDRGLRARVEPVAATRGAGWLIDALDAARQRG</sequence>
<name>A0ABT8G5K0_9MICO</name>
<dbReference type="EMBL" id="JAUHPW010000001">
    <property type="protein sequence ID" value="MDN4474405.1"/>
    <property type="molecule type" value="Genomic_DNA"/>
</dbReference>
<dbReference type="Pfam" id="PF00293">
    <property type="entry name" value="NUDIX"/>
    <property type="match status" value="1"/>
</dbReference>
<organism evidence="4 5">
    <name type="scientific">Demequina litoralis</name>
    <dbReference type="NCBI Taxonomy" id="3051660"/>
    <lineage>
        <taxon>Bacteria</taxon>
        <taxon>Bacillati</taxon>
        <taxon>Actinomycetota</taxon>
        <taxon>Actinomycetes</taxon>
        <taxon>Micrococcales</taxon>
        <taxon>Demequinaceae</taxon>
        <taxon>Demequina</taxon>
    </lineage>
</organism>
<dbReference type="PROSITE" id="PS51462">
    <property type="entry name" value="NUDIX"/>
    <property type="match status" value="1"/>
</dbReference>
<protein>
    <submittedName>
        <fullName evidence="4">NUDIX domain-containing protein</fullName>
    </submittedName>
</protein>
<dbReference type="SUPFAM" id="SSF55811">
    <property type="entry name" value="Nudix"/>
    <property type="match status" value="1"/>
</dbReference>
<feature type="domain" description="Nudix hydrolase" evidence="3">
    <location>
        <begin position="27"/>
        <end position="155"/>
    </location>
</feature>
<evidence type="ECO:0000256" key="2">
    <source>
        <dbReference type="ARBA" id="ARBA00022801"/>
    </source>
</evidence>
<dbReference type="PROSITE" id="PS00893">
    <property type="entry name" value="NUDIX_BOX"/>
    <property type="match status" value="1"/>
</dbReference>
<dbReference type="InterPro" id="IPR000086">
    <property type="entry name" value="NUDIX_hydrolase_dom"/>
</dbReference>
<dbReference type="RefSeq" id="WP_301130827.1">
    <property type="nucleotide sequence ID" value="NZ_JAUHPW010000001.1"/>
</dbReference>